<name>A0A381NXS8_9ZZZZ</name>
<evidence type="ECO:0000256" key="1">
    <source>
        <dbReference type="SAM" id="MobiDB-lite"/>
    </source>
</evidence>
<reference evidence="2" key="1">
    <citation type="submission" date="2018-05" db="EMBL/GenBank/DDBJ databases">
        <authorList>
            <person name="Lanie J.A."/>
            <person name="Ng W.-L."/>
            <person name="Kazmierczak K.M."/>
            <person name="Andrzejewski T.M."/>
            <person name="Davidsen T.M."/>
            <person name="Wayne K.J."/>
            <person name="Tettelin H."/>
            <person name="Glass J.I."/>
            <person name="Rusch D."/>
            <person name="Podicherti R."/>
            <person name="Tsui H.-C.T."/>
            <person name="Winkler M.E."/>
        </authorList>
    </citation>
    <scope>NUCLEOTIDE SEQUENCE</scope>
</reference>
<dbReference type="AlphaFoldDB" id="A0A381NXS8"/>
<sequence length="25" mass="2743">MLLFHGTFDAAESGPTDQDALIETY</sequence>
<protein>
    <submittedName>
        <fullName evidence="2">Uncharacterized protein</fullName>
    </submittedName>
</protein>
<feature type="region of interest" description="Disordered" evidence="1">
    <location>
        <begin position="1"/>
        <end position="25"/>
    </location>
</feature>
<organism evidence="2">
    <name type="scientific">marine metagenome</name>
    <dbReference type="NCBI Taxonomy" id="408172"/>
    <lineage>
        <taxon>unclassified sequences</taxon>
        <taxon>metagenomes</taxon>
        <taxon>ecological metagenomes</taxon>
    </lineage>
</organism>
<proteinExistence type="predicted"/>
<accession>A0A381NXS8</accession>
<evidence type="ECO:0000313" key="2">
    <source>
        <dbReference type="EMBL" id="SUZ59422.1"/>
    </source>
</evidence>
<dbReference type="EMBL" id="UINC01000677">
    <property type="protein sequence ID" value="SUZ59422.1"/>
    <property type="molecule type" value="Genomic_DNA"/>
</dbReference>
<gene>
    <name evidence="2" type="ORF">METZ01_LOCUS12276</name>
</gene>